<reference evidence="2 3" key="1">
    <citation type="submission" date="2018-02" db="EMBL/GenBank/DDBJ databases">
        <title>The genomes of Aspergillus section Nigri reveals drivers in fungal speciation.</title>
        <authorList>
            <consortium name="DOE Joint Genome Institute"/>
            <person name="Vesth T.C."/>
            <person name="Nybo J."/>
            <person name="Theobald S."/>
            <person name="Brandl J."/>
            <person name="Frisvad J.C."/>
            <person name="Nielsen K.F."/>
            <person name="Lyhne E.K."/>
            <person name="Kogle M.E."/>
            <person name="Kuo A."/>
            <person name="Riley R."/>
            <person name="Clum A."/>
            <person name="Nolan M."/>
            <person name="Lipzen A."/>
            <person name="Salamov A."/>
            <person name="Henrissat B."/>
            <person name="Wiebenga A."/>
            <person name="De vries R.P."/>
            <person name="Grigoriev I.V."/>
            <person name="Mortensen U.H."/>
            <person name="Andersen M.R."/>
            <person name="Baker S.E."/>
        </authorList>
    </citation>
    <scope>NUCLEOTIDE SEQUENCE [LARGE SCALE GENOMIC DNA]</scope>
    <source>
        <strain evidence="2 3">CBS 112811</strain>
    </source>
</reference>
<dbReference type="EMBL" id="KZ825074">
    <property type="protein sequence ID" value="RAH53909.1"/>
    <property type="molecule type" value="Genomic_DNA"/>
</dbReference>
<evidence type="ECO:0000256" key="1">
    <source>
        <dbReference type="SAM" id="MobiDB-lite"/>
    </source>
</evidence>
<sequence>MTAFGRAGTNHKTDQKNLATCAQFRLFRHLLSSPMYTREEQMRANMLETAMLAIAVHTHKGKVVGERNTELLTAERRGNHPIGADAGNNTSLLGDTRKTTRLTNATLPNRDLFVHNRMPPSVPEDRRIRKSPRPVIKSSTPAPKSHTPGRGIEKSTQPKPSKTSAERARRKTGEGPIKGPPHGKSERKNCAP</sequence>
<feature type="region of interest" description="Disordered" evidence="1">
    <location>
        <begin position="77"/>
        <end position="192"/>
    </location>
</feature>
<protein>
    <submittedName>
        <fullName evidence="2">Uncharacterized protein</fullName>
    </submittedName>
</protein>
<evidence type="ECO:0000313" key="3">
    <source>
        <dbReference type="Proteomes" id="UP000249526"/>
    </source>
</evidence>
<feature type="compositionally biased region" description="Polar residues" evidence="1">
    <location>
        <begin position="154"/>
        <end position="163"/>
    </location>
</feature>
<dbReference type="AlphaFoldDB" id="A0A8G1QWJ8"/>
<dbReference type="Proteomes" id="UP000249526">
    <property type="component" value="Unassembled WGS sequence"/>
</dbReference>
<feature type="compositionally biased region" description="Basic and acidic residues" evidence="1">
    <location>
        <begin position="164"/>
        <end position="173"/>
    </location>
</feature>
<proteinExistence type="predicted"/>
<feature type="compositionally biased region" description="Basic and acidic residues" evidence="1">
    <location>
        <begin position="183"/>
        <end position="192"/>
    </location>
</feature>
<evidence type="ECO:0000313" key="2">
    <source>
        <dbReference type="EMBL" id="RAH53909.1"/>
    </source>
</evidence>
<name>A0A8G1QWJ8_9EURO</name>
<accession>A0A8G1QWJ8</accession>
<organism evidence="2 3">
    <name type="scientific">Aspergillus piperis CBS 112811</name>
    <dbReference type="NCBI Taxonomy" id="1448313"/>
    <lineage>
        <taxon>Eukaryota</taxon>
        <taxon>Fungi</taxon>
        <taxon>Dikarya</taxon>
        <taxon>Ascomycota</taxon>
        <taxon>Pezizomycotina</taxon>
        <taxon>Eurotiomycetes</taxon>
        <taxon>Eurotiomycetidae</taxon>
        <taxon>Eurotiales</taxon>
        <taxon>Aspergillaceae</taxon>
        <taxon>Aspergillus</taxon>
        <taxon>Aspergillus subgen. Circumdati</taxon>
    </lineage>
</organism>
<dbReference type="RefSeq" id="XP_025511831.1">
    <property type="nucleotide sequence ID" value="XM_025658817.1"/>
</dbReference>
<dbReference type="GeneID" id="37162219"/>
<gene>
    <name evidence="2" type="ORF">BO85DRAFT_441840</name>
</gene>
<keyword evidence="3" id="KW-1185">Reference proteome</keyword>